<dbReference type="Pfam" id="PF16827">
    <property type="entry name" value="zf-HC3"/>
    <property type="match status" value="1"/>
</dbReference>
<gene>
    <name evidence="2" type="ORF">BJ970_004310</name>
</gene>
<evidence type="ECO:0000256" key="1">
    <source>
        <dbReference type="SAM" id="MobiDB-lite"/>
    </source>
</evidence>
<name>A0A840Q8K0_9PSEU</name>
<dbReference type="InterPro" id="IPR031795">
    <property type="entry name" value="Zf-HC3"/>
</dbReference>
<dbReference type="Proteomes" id="UP000584374">
    <property type="component" value="Unassembled WGS sequence"/>
</dbReference>
<accession>A0A840Q8K0</accession>
<sequence length="79" mass="8551">MSYQPHPFSWAPAGGLRHASTDTRPRKGYPTGFVVATLCGYQLAAENTTLAWLWDKCPACNDKVHGRANTPTPHAVGAK</sequence>
<dbReference type="EMBL" id="JACHIW010000001">
    <property type="protein sequence ID" value="MBB5156776.1"/>
    <property type="molecule type" value="Genomic_DNA"/>
</dbReference>
<protein>
    <submittedName>
        <fullName evidence="2">Uncharacterized protein</fullName>
    </submittedName>
</protein>
<comment type="caution">
    <text evidence="2">The sequence shown here is derived from an EMBL/GenBank/DDBJ whole genome shotgun (WGS) entry which is preliminary data.</text>
</comment>
<reference evidence="2 3" key="1">
    <citation type="submission" date="2020-08" db="EMBL/GenBank/DDBJ databases">
        <title>Sequencing the genomes of 1000 actinobacteria strains.</title>
        <authorList>
            <person name="Klenk H.-P."/>
        </authorList>
    </citation>
    <scope>NUCLEOTIDE SEQUENCE [LARGE SCALE GENOMIC DNA]</scope>
    <source>
        <strain evidence="2 3">DSM 45584</strain>
    </source>
</reference>
<dbReference type="AlphaFoldDB" id="A0A840Q8K0"/>
<keyword evidence="3" id="KW-1185">Reference proteome</keyword>
<dbReference type="Gene3D" id="2.30.30.990">
    <property type="entry name" value="Malonyl-[acyl-carrier protein] O-methyltransferase, zinc-finger motif"/>
    <property type="match status" value="1"/>
</dbReference>
<feature type="region of interest" description="Disordered" evidence="1">
    <location>
        <begin position="1"/>
        <end position="25"/>
    </location>
</feature>
<evidence type="ECO:0000313" key="3">
    <source>
        <dbReference type="Proteomes" id="UP000584374"/>
    </source>
</evidence>
<dbReference type="RefSeq" id="WP_184727849.1">
    <property type="nucleotide sequence ID" value="NZ_JACHIW010000001.1"/>
</dbReference>
<proteinExistence type="predicted"/>
<organism evidence="2 3">
    <name type="scientific">Saccharopolyspora phatthalungensis</name>
    <dbReference type="NCBI Taxonomy" id="664693"/>
    <lineage>
        <taxon>Bacteria</taxon>
        <taxon>Bacillati</taxon>
        <taxon>Actinomycetota</taxon>
        <taxon>Actinomycetes</taxon>
        <taxon>Pseudonocardiales</taxon>
        <taxon>Pseudonocardiaceae</taxon>
        <taxon>Saccharopolyspora</taxon>
    </lineage>
</organism>
<evidence type="ECO:0000313" key="2">
    <source>
        <dbReference type="EMBL" id="MBB5156776.1"/>
    </source>
</evidence>